<evidence type="ECO:0008006" key="7">
    <source>
        <dbReference type="Google" id="ProtNLM"/>
    </source>
</evidence>
<evidence type="ECO:0000313" key="6">
    <source>
        <dbReference type="Proteomes" id="UP001600064"/>
    </source>
</evidence>
<comment type="caution">
    <text evidence="5">The sequence shown here is derived from an EMBL/GenBank/DDBJ whole genome shotgun (WGS) entry which is preliminary data.</text>
</comment>
<feature type="region of interest" description="Disordered" evidence="3">
    <location>
        <begin position="1"/>
        <end position="43"/>
    </location>
</feature>
<keyword evidence="6" id="KW-1185">Reference proteome</keyword>
<dbReference type="Pfam" id="PF07690">
    <property type="entry name" value="MFS_1"/>
    <property type="match status" value="1"/>
</dbReference>
<sequence>MARENSDAHPVTEATIPDATREQNPEASAPCSAADESLSLGDETDPEALRAAHALQPPTRTRREHPTSQGLRPWRVVLGGFFLTVPTYGLLSAIGLFEPYWHEFVVADEHPPRSETDVVWILSVFAFLDNVFSAPVGILWDPTPTTIAYTIASQWFEPQGGGLDLAFGLISLGAPLGGIFFSLVLQALFARFGADWRSAGLALAAVLASCFAVAFFLIKTNPILPQPSSADLPSRPADEPTGATREVSKSVRTRGQNILCILKSMDFWLIAYAIFVYELVLIIQWGSIPLYAVTVEASSEQFYLMLSYNVGATFGRTVPPWLADRFLGPLNATLVMNLLTLLVVLALWLPLGTSSMAALFVVVVLMGVGTGSFVPLGVGCMNVLSTPETTATWLGLVYGVAAFAALVGNPISAAILARHRSNGLLAFLAAVLFSGMISAAALRWRRGDGRRASKAAGPHSS</sequence>
<accession>A0ABR4DHF4</accession>
<evidence type="ECO:0000256" key="1">
    <source>
        <dbReference type="ARBA" id="ARBA00004141"/>
    </source>
</evidence>
<feature type="transmembrane region" description="Helical" evidence="4">
    <location>
        <begin position="423"/>
        <end position="444"/>
    </location>
</feature>
<feature type="transmembrane region" description="Helical" evidence="4">
    <location>
        <begin position="396"/>
        <end position="417"/>
    </location>
</feature>
<proteinExistence type="inferred from homology"/>
<feature type="region of interest" description="Disordered" evidence="3">
    <location>
        <begin position="229"/>
        <end position="248"/>
    </location>
</feature>
<dbReference type="PANTHER" id="PTHR11360:SF230">
    <property type="entry name" value="MONOCARBOXYLATE TRANSPORTER, PUTATIVE (AFU_ORTHOLOGUE AFUA_2G12790)-RELATED"/>
    <property type="match status" value="1"/>
</dbReference>
<keyword evidence="4" id="KW-0472">Membrane</keyword>
<dbReference type="PANTHER" id="PTHR11360">
    <property type="entry name" value="MONOCARBOXYLATE TRANSPORTER"/>
    <property type="match status" value="1"/>
</dbReference>
<dbReference type="InterPro" id="IPR011701">
    <property type="entry name" value="MFS"/>
</dbReference>
<dbReference type="Proteomes" id="UP001600064">
    <property type="component" value="Unassembled WGS sequence"/>
</dbReference>
<dbReference type="InterPro" id="IPR050327">
    <property type="entry name" value="Proton-linked_MCT"/>
</dbReference>
<name>A0ABR4DHF4_9PEZI</name>
<feature type="transmembrane region" description="Helical" evidence="4">
    <location>
        <begin position="76"/>
        <end position="97"/>
    </location>
</feature>
<dbReference type="RefSeq" id="XP_070868507.1">
    <property type="nucleotide sequence ID" value="XM_071008184.1"/>
</dbReference>
<feature type="transmembrane region" description="Helical" evidence="4">
    <location>
        <begin position="357"/>
        <end position="384"/>
    </location>
</feature>
<feature type="transmembrane region" description="Helical" evidence="4">
    <location>
        <begin position="269"/>
        <end position="293"/>
    </location>
</feature>
<dbReference type="InterPro" id="IPR036259">
    <property type="entry name" value="MFS_trans_sf"/>
</dbReference>
<evidence type="ECO:0000256" key="4">
    <source>
        <dbReference type="SAM" id="Phobius"/>
    </source>
</evidence>
<dbReference type="Gene3D" id="1.20.1250.20">
    <property type="entry name" value="MFS general substrate transporter like domains"/>
    <property type="match status" value="1"/>
</dbReference>
<feature type="transmembrane region" description="Helical" evidence="4">
    <location>
        <begin position="330"/>
        <end position="351"/>
    </location>
</feature>
<evidence type="ECO:0000313" key="5">
    <source>
        <dbReference type="EMBL" id="KAL2269783.1"/>
    </source>
</evidence>
<reference evidence="5 6" key="1">
    <citation type="journal article" date="2024" name="Commun. Biol.">
        <title>Comparative genomic analysis of thermophilic fungi reveals convergent evolutionary adaptations and gene losses.</title>
        <authorList>
            <person name="Steindorff A.S."/>
            <person name="Aguilar-Pontes M.V."/>
            <person name="Robinson A.J."/>
            <person name="Andreopoulos B."/>
            <person name="LaButti K."/>
            <person name="Kuo A."/>
            <person name="Mondo S."/>
            <person name="Riley R."/>
            <person name="Otillar R."/>
            <person name="Haridas S."/>
            <person name="Lipzen A."/>
            <person name="Grimwood J."/>
            <person name="Schmutz J."/>
            <person name="Clum A."/>
            <person name="Reid I.D."/>
            <person name="Moisan M.C."/>
            <person name="Butler G."/>
            <person name="Nguyen T.T.M."/>
            <person name="Dewar K."/>
            <person name="Conant G."/>
            <person name="Drula E."/>
            <person name="Henrissat B."/>
            <person name="Hansel C."/>
            <person name="Singer S."/>
            <person name="Hutchinson M.I."/>
            <person name="de Vries R.P."/>
            <person name="Natvig D.O."/>
            <person name="Powell A.J."/>
            <person name="Tsang A."/>
            <person name="Grigoriev I.V."/>
        </authorList>
    </citation>
    <scope>NUCLEOTIDE SEQUENCE [LARGE SCALE GENOMIC DNA]</scope>
    <source>
        <strain evidence="5 6">ATCC 22073</strain>
    </source>
</reference>
<protein>
    <recommendedName>
        <fullName evidence="7">MFS transporter</fullName>
    </recommendedName>
</protein>
<evidence type="ECO:0000256" key="2">
    <source>
        <dbReference type="ARBA" id="ARBA00006727"/>
    </source>
</evidence>
<feature type="transmembrane region" description="Helical" evidence="4">
    <location>
        <begin position="118"/>
        <end position="140"/>
    </location>
</feature>
<comment type="subcellular location">
    <subcellularLocation>
        <location evidence="1">Membrane</location>
        <topology evidence="1">Multi-pass membrane protein</topology>
    </subcellularLocation>
</comment>
<feature type="transmembrane region" description="Helical" evidence="4">
    <location>
        <begin position="165"/>
        <end position="189"/>
    </location>
</feature>
<dbReference type="EMBL" id="JAZGUE010000002">
    <property type="protein sequence ID" value="KAL2269783.1"/>
    <property type="molecule type" value="Genomic_DNA"/>
</dbReference>
<keyword evidence="4" id="KW-0812">Transmembrane</keyword>
<evidence type="ECO:0000256" key="3">
    <source>
        <dbReference type="SAM" id="MobiDB-lite"/>
    </source>
</evidence>
<organism evidence="5 6">
    <name type="scientific">Remersonia thermophila</name>
    <dbReference type="NCBI Taxonomy" id="72144"/>
    <lineage>
        <taxon>Eukaryota</taxon>
        <taxon>Fungi</taxon>
        <taxon>Dikarya</taxon>
        <taxon>Ascomycota</taxon>
        <taxon>Pezizomycotina</taxon>
        <taxon>Sordariomycetes</taxon>
        <taxon>Sordariomycetidae</taxon>
        <taxon>Sordariales</taxon>
        <taxon>Sordariales incertae sedis</taxon>
        <taxon>Remersonia</taxon>
    </lineage>
</organism>
<dbReference type="GeneID" id="98122828"/>
<comment type="similarity">
    <text evidence="2">Belongs to the major facilitator superfamily. Monocarboxylate porter (TC 2.A.1.13) family.</text>
</comment>
<dbReference type="SUPFAM" id="SSF103473">
    <property type="entry name" value="MFS general substrate transporter"/>
    <property type="match status" value="1"/>
</dbReference>
<gene>
    <name evidence="5" type="ORF">VTJ83DRAFT_1967</name>
</gene>
<feature type="transmembrane region" description="Helical" evidence="4">
    <location>
        <begin position="201"/>
        <end position="218"/>
    </location>
</feature>
<keyword evidence="4" id="KW-1133">Transmembrane helix</keyword>